<comment type="caution">
    <text evidence="4">The sequence shown here is derived from an EMBL/GenBank/DDBJ whole genome shotgun (WGS) entry which is preliminary data.</text>
</comment>
<dbReference type="GO" id="GO:0004176">
    <property type="term" value="F:ATP-dependent peptidase activity"/>
    <property type="evidence" value="ECO:0007669"/>
    <property type="project" value="InterPro"/>
</dbReference>
<dbReference type="Gene3D" id="1.10.8.60">
    <property type="match status" value="1"/>
</dbReference>
<proteinExistence type="predicted"/>
<reference evidence="4 5" key="1">
    <citation type="journal article" date="2018" name="Genome Biol. Evol.">
        <title>Multiple Roots of Fruiting Body Formation in Amoebozoa.</title>
        <authorList>
            <person name="Hillmann F."/>
            <person name="Forbes G."/>
            <person name="Novohradska S."/>
            <person name="Ferling I."/>
            <person name="Riege K."/>
            <person name="Groth M."/>
            <person name="Westermann M."/>
            <person name="Marz M."/>
            <person name="Spaller T."/>
            <person name="Winckler T."/>
            <person name="Schaap P."/>
            <person name="Glockner G."/>
        </authorList>
    </citation>
    <scope>NUCLEOTIDE SEQUENCE [LARGE SCALE GENOMIC DNA]</scope>
    <source>
        <strain evidence="4 5">Jena</strain>
    </source>
</reference>
<gene>
    <name evidence="4" type="ORF">PROFUN_01576</name>
</gene>
<dbReference type="AlphaFoldDB" id="A0A2P6NTM7"/>
<dbReference type="GO" id="GO:0004252">
    <property type="term" value="F:serine-type endopeptidase activity"/>
    <property type="evidence" value="ECO:0007669"/>
    <property type="project" value="InterPro"/>
</dbReference>
<evidence type="ECO:0000259" key="3">
    <source>
        <dbReference type="Pfam" id="PF20436"/>
    </source>
</evidence>
<evidence type="ECO:0000259" key="2">
    <source>
        <dbReference type="Pfam" id="PF05362"/>
    </source>
</evidence>
<dbReference type="Gene3D" id="3.30.230.10">
    <property type="match status" value="1"/>
</dbReference>
<dbReference type="Pfam" id="PF20436">
    <property type="entry name" value="LonB_AAA-LID"/>
    <property type="match status" value="1"/>
</dbReference>
<dbReference type="PRINTS" id="PR00830">
    <property type="entry name" value="ENDOLAPTASE"/>
</dbReference>
<dbReference type="InterPro" id="IPR020568">
    <property type="entry name" value="Ribosomal_Su5_D2-typ_SF"/>
</dbReference>
<keyword evidence="1" id="KW-0645">Protease</keyword>
<organism evidence="4 5">
    <name type="scientific">Planoprotostelium fungivorum</name>
    <dbReference type="NCBI Taxonomy" id="1890364"/>
    <lineage>
        <taxon>Eukaryota</taxon>
        <taxon>Amoebozoa</taxon>
        <taxon>Evosea</taxon>
        <taxon>Variosea</taxon>
        <taxon>Cavosteliida</taxon>
        <taxon>Cavosteliaceae</taxon>
        <taxon>Planoprotostelium</taxon>
    </lineage>
</organism>
<feature type="domain" description="Lon proteolytic" evidence="2">
    <location>
        <begin position="661"/>
        <end position="764"/>
    </location>
</feature>
<dbReference type="Proteomes" id="UP000241769">
    <property type="component" value="Unassembled WGS sequence"/>
</dbReference>
<protein>
    <submittedName>
        <fullName evidence="4">Peptidase S16 lon domain-containing protein</fullName>
    </submittedName>
</protein>
<accession>A0A2P6NTM7</accession>
<dbReference type="InterPro" id="IPR014721">
    <property type="entry name" value="Ribsml_uS5_D2-typ_fold_subgr"/>
</dbReference>
<dbReference type="EMBL" id="MDYQ01000021">
    <property type="protein sequence ID" value="PRP87314.1"/>
    <property type="molecule type" value="Genomic_DNA"/>
</dbReference>
<feature type="domain" description="LonB AAA+ ATPase LID" evidence="3">
    <location>
        <begin position="485"/>
        <end position="549"/>
    </location>
</feature>
<evidence type="ECO:0000313" key="4">
    <source>
        <dbReference type="EMBL" id="PRP87314.1"/>
    </source>
</evidence>
<dbReference type="OrthoDB" id="449025at2759"/>
<dbReference type="GO" id="GO:0030163">
    <property type="term" value="P:protein catabolic process"/>
    <property type="evidence" value="ECO:0007669"/>
    <property type="project" value="InterPro"/>
</dbReference>
<dbReference type="Gene3D" id="3.40.50.300">
    <property type="entry name" value="P-loop containing nucleotide triphosphate hydrolases"/>
    <property type="match status" value="1"/>
</dbReference>
<dbReference type="SUPFAM" id="SSF54211">
    <property type="entry name" value="Ribosomal protein S5 domain 2-like"/>
    <property type="match status" value="1"/>
</dbReference>
<dbReference type="Pfam" id="PF05362">
    <property type="entry name" value="Lon_C"/>
    <property type="match status" value="1"/>
</dbReference>
<dbReference type="PANTHER" id="PTHR10046">
    <property type="entry name" value="ATP DEPENDENT LON PROTEASE FAMILY MEMBER"/>
    <property type="match status" value="1"/>
</dbReference>
<name>A0A2P6NTM7_9EUKA</name>
<evidence type="ECO:0000313" key="5">
    <source>
        <dbReference type="Proteomes" id="UP000241769"/>
    </source>
</evidence>
<dbReference type="InterPro" id="IPR046843">
    <property type="entry name" value="LonB_AAA-LID"/>
</dbReference>
<dbReference type="GO" id="GO:0006508">
    <property type="term" value="P:proteolysis"/>
    <property type="evidence" value="ECO:0007669"/>
    <property type="project" value="UniProtKB-KW"/>
</dbReference>
<keyword evidence="5" id="KW-1185">Reference proteome</keyword>
<dbReference type="InterPro" id="IPR027065">
    <property type="entry name" value="Lon_Prtase"/>
</dbReference>
<dbReference type="GO" id="GO:0005524">
    <property type="term" value="F:ATP binding"/>
    <property type="evidence" value="ECO:0007669"/>
    <property type="project" value="InterPro"/>
</dbReference>
<dbReference type="InterPro" id="IPR008269">
    <property type="entry name" value="Lon_proteolytic"/>
</dbReference>
<dbReference type="InterPro" id="IPR027417">
    <property type="entry name" value="P-loop_NTPase"/>
</dbReference>
<keyword evidence="1" id="KW-0378">Hydrolase</keyword>
<dbReference type="InParanoid" id="A0A2P6NTM7"/>
<sequence>MMNVRVNRLFTHQNLRLGQPHRGSGLLDPISINQGISTTLQKSPHDLSLQFVRRSTLGALRARMNMKSKIDKSFQNSLDSEPPKEEGDSPIDVKRKIHRKGKTLLERMKNMVEDLEMELKDFNGKLSGDDVWPEPIPLSEAHIRNFEVPVADLRWTCPPEWTPTRVDGTGTNRIHVFAQDRVMQTLTLSHAYQNVNVAIYNSQSADQFDVVQQLIQETAPAQPHSHPRDYVCVHDFKSPDHIKEGVEKYKANNDILNDIMSDLHTKLEALLTMKDQHKTLRRWLKGVDEVRESISAENFEKYIQVNTLYSTKEEEEQQGVKIVVERLPTAGRLLGYLDDSDKEVPPYKRVRAGSILKWGNSDEISLTSDRSNGGFLLLSTLDFDSDPSDAGYTSIDGLMRTLRRKSVELESEESGMSVSIPYSGTRTIMLRALKSPKKSRKVPSDFLDLFALITSFVGDAPRDQHHVEEYCRLINSMLSKGDYLPIERSGLQEFVEQAARRRDNDKRFSINHNPLRRMINDVDTWAKSKGETLITRQVILRALQDHDHRINREREMHMMELRNKHLIICRSGRVIGQGNGMTVMRALGSDSWFGETWRMTASVGAGRSGAHTIEEISGQAGDLYVRSAGIINGYLVNTFSQDAPLAMEATLCVEQMYGGLDGDSASILKLCTLLSALSNIPIRQDIAVTGSVNQHGQVQSIGSANEKIEGWFDECHDFGLTGTQGVIIPKSNVQNLMLSPRVVSAVDAGQFKIYGVEHINECFEIMSGVKMGTREKSVKEENPPNFEVGTVSWFVEERLKSFSLFDRLYGGGEKGEE</sequence>
<evidence type="ECO:0000256" key="1">
    <source>
        <dbReference type="ARBA" id="ARBA00022670"/>
    </source>
</evidence>